<dbReference type="Pfam" id="PF00126">
    <property type="entry name" value="HTH_1"/>
    <property type="match status" value="1"/>
</dbReference>
<feature type="domain" description="HTH lysR-type" evidence="6">
    <location>
        <begin position="1"/>
        <end position="57"/>
    </location>
</feature>
<evidence type="ECO:0000259" key="6">
    <source>
        <dbReference type="PROSITE" id="PS50931"/>
    </source>
</evidence>
<keyword evidence="3" id="KW-0805">Transcription regulation</keyword>
<dbReference type="InterPro" id="IPR000847">
    <property type="entry name" value="LysR_HTH_N"/>
</dbReference>
<keyword evidence="4" id="KW-0238">DNA-binding</keyword>
<dbReference type="Pfam" id="PF03466">
    <property type="entry name" value="LysR_substrate"/>
    <property type="match status" value="1"/>
</dbReference>
<comment type="function">
    <text evidence="1">NodD regulates the expression of the nodABCFE genes which encode other nodulation proteins. NodD is also a negative regulator of its own expression. Binds flavonoids as inducers.</text>
</comment>
<evidence type="ECO:0000256" key="2">
    <source>
        <dbReference type="ARBA" id="ARBA00009437"/>
    </source>
</evidence>
<evidence type="ECO:0000256" key="1">
    <source>
        <dbReference type="ARBA" id="ARBA00003502"/>
    </source>
</evidence>
<dbReference type="EMBL" id="BSOW01000008">
    <property type="protein sequence ID" value="GLR85945.1"/>
    <property type="molecule type" value="Genomic_DNA"/>
</dbReference>
<sequence length="307" mass="34574">MELRHLRYFTTVAAEGSFSRAAEKLHIAQPPLSRQVQQLEDELGVRLLDRGRPLTLTEPGRYLFEQGRQILQRIDEMRAMTKRIAKGTVLQFNIGFVASTLYDALPELIRRFRIIMPGAEVNLLEMTTLEQVAALKDGRIDVGFGRLRFDDEAIVRSVIREERVCLVVPRRHKLAAKKGKLRLRATADEPLIVYPKSPRPSYADQVLSFYRDAGIEPRVATEAKELQTALGLVASGGGVCIVPASVRRFGRDDVCFIDLDEPKMISPIIMSYRKNDASMLLTQLIKLVREFDKWDASTGYPASGSSD</sequence>
<keyword evidence="8" id="KW-1185">Reference proteome</keyword>
<dbReference type="CDD" id="cd08445">
    <property type="entry name" value="PBP2_BenM_CatM_CatR"/>
    <property type="match status" value="1"/>
</dbReference>
<dbReference type="InterPro" id="IPR005119">
    <property type="entry name" value="LysR_subst-bd"/>
</dbReference>
<dbReference type="RefSeq" id="WP_284265734.1">
    <property type="nucleotide sequence ID" value="NZ_BSOW01000008.1"/>
</dbReference>
<accession>A0ABQ6AZ45</accession>
<dbReference type="InterPro" id="IPR036388">
    <property type="entry name" value="WH-like_DNA-bd_sf"/>
</dbReference>
<dbReference type="Gene3D" id="1.10.10.10">
    <property type="entry name" value="Winged helix-like DNA-binding domain superfamily/Winged helix DNA-binding domain"/>
    <property type="match status" value="1"/>
</dbReference>
<dbReference type="SUPFAM" id="SSF53850">
    <property type="entry name" value="Periplasmic binding protein-like II"/>
    <property type="match status" value="1"/>
</dbReference>
<dbReference type="Proteomes" id="UP001156905">
    <property type="component" value="Unassembled WGS sequence"/>
</dbReference>
<dbReference type="PANTHER" id="PTHR30346:SF17">
    <property type="entry name" value="LYSR FAMILY TRANSCRIPTIONAL REGULATOR"/>
    <property type="match status" value="1"/>
</dbReference>
<evidence type="ECO:0000256" key="4">
    <source>
        <dbReference type="ARBA" id="ARBA00023125"/>
    </source>
</evidence>
<organism evidence="7 8">
    <name type="scientific">Bradyrhizobium iriomotense</name>
    <dbReference type="NCBI Taxonomy" id="441950"/>
    <lineage>
        <taxon>Bacteria</taxon>
        <taxon>Pseudomonadati</taxon>
        <taxon>Pseudomonadota</taxon>
        <taxon>Alphaproteobacteria</taxon>
        <taxon>Hyphomicrobiales</taxon>
        <taxon>Nitrobacteraceae</taxon>
        <taxon>Bradyrhizobium</taxon>
    </lineage>
</organism>
<dbReference type="Gene3D" id="3.40.190.10">
    <property type="entry name" value="Periplasmic binding protein-like II"/>
    <property type="match status" value="2"/>
</dbReference>
<reference evidence="8" key="1">
    <citation type="journal article" date="2019" name="Int. J. Syst. Evol. Microbiol.">
        <title>The Global Catalogue of Microorganisms (GCM) 10K type strain sequencing project: providing services to taxonomists for standard genome sequencing and annotation.</title>
        <authorList>
            <consortium name="The Broad Institute Genomics Platform"/>
            <consortium name="The Broad Institute Genome Sequencing Center for Infectious Disease"/>
            <person name="Wu L."/>
            <person name="Ma J."/>
        </authorList>
    </citation>
    <scope>NUCLEOTIDE SEQUENCE [LARGE SCALE GENOMIC DNA]</scope>
    <source>
        <strain evidence="8">NBRC 102520</strain>
    </source>
</reference>
<evidence type="ECO:0000256" key="3">
    <source>
        <dbReference type="ARBA" id="ARBA00023015"/>
    </source>
</evidence>
<proteinExistence type="inferred from homology"/>
<evidence type="ECO:0000313" key="8">
    <source>
        <dbReference type="Proteomes" id="UP001156905"/>
    </source>
</evidence>
<dbReference type="SUPFAM" id="SSF46785">
    <property type="entry name" value="Winged helix' DNA-binding domain"/>
    <property type="match status" value="1"/>
</dbReference>
<evidence type="ECO:0000256" key="5">
    <source>
        <dbReference type="ARBA" id="ARBA00023163"/>
    </source>
</evidence>
<dbReference type="PROSITE" id="PS50931">
    <property type="entry name" value="HTH_LYSR"/>
    <property type="match status" value="1"/>
</dbReference>
<comment type="similarity">
    <text evidence="2">Belongs to the LysR transcriptional regulatory family.</text>
</comment>
<dbReference type="PANTHER" id="PTHR30346">
    <property type="entry name" value="TRANSCRIPTIONAL DUAL REGULATOR HCAR-RELATED"/>
    <property type="match status" value="1"/>
</dbReference>
<dbReference type="InterPro" id="IPR036390">
    <property type="entry name" value="WH_DNA-bd_sf"/>
</dbReference>
<name>A0ABQ6AZ45_9BRAD</name>
<evidence type="ECO:0000313" key="7">
    <source>
        <dbReference type="EMBL" id="GLR85945.1"/>
    </source>
</evidence>
<comment type="caution">
    <text evidence="7">The sequence shown here is derived from an EMBL/GenBank/DDBJ whole genome shotgun (WGS) entry which is preliminary data.</text>
</comment>
<keyword evidence="5" id="KW-0804">Transcription</keyword>
<protein>
    <submittedName>
        <fullName evidence="7">LysR family transcriptional regulator</fullName>
    </submittedName>
</protein>
<dbReference type="PRINTS" id="PR00039">
    <property type="entry name" value="HTHLYSR"/>
</dbReference>
<gene>
    <name evidence="7" type="ORF">GCM10007857_26560</name>
</gene>